<accession>A0A2N5VLE1</accession>
<evidence type="ECO:0000313" key="3">
    <source>
        <dbReference type="Proteomes" id="UP000235388"/>
    </source>
</evidence>
<dbReference type="EMBL" id="PGCJ01000088">
    <property type="protein sequence ID" value="PLW50825.1"/>
    <property type="molecule type" value="Genomic_DNA"/>
</dbReference>
<dbReference type="OrthoDB" id="411615at2759"/>
<reference evidence="2 3" key="1">
    <citation type="submission" date="2017-11" db="EMBL/GenBank/DDBJ databases">
        <title>De novo assembly and phasing of dikaryotic genomes from two isolates of Puccinia coronata f. sp. avenae, the causal agent of oat crown rust.</title>
        <authorList>
            <person name="Miller M.E."/>
            <person name="Zhang Y."/>
            <person name="Omidvar V."/>
            <person name="Sperschneider J."/>
            <person name="Schwessinger B."/>
            <person name="Raley C."/>
            <person name="Palmer J.M."/>
            <person name="Garnica D."/>
            <person name="Upadhyaya N."/>
            <person name="Rathjen J."/>
            <person name="Taylor J.M."/>
            <person name="Park R.F."/>
            <person name="Dodds P.N."/>
            <person name="Hirsch C.D."/>
            <person name="Kianian S.F."/>
            <person name="Figueroa M."/>
        </authorList>
    </citation>
    <scope>NUCLEOTIDE SEQUENCE [LARGE SCALE GENOMIC DNA]</scope>
    <source>
        <strain evidence="2">12NC29</strain>
    </source>
</reference>
<organism evidence="2 3">
    <name type="scientific">Puccinia coronata f. sp. avenae</name>
    <dbReference type="NCBI Taxonomy" id="200324"/>
    <lineage>
        <taxon>Eukaryota</taxon>
        <taxon>Fungi</taxon>
        <taxon>Dikarya</taxon>
        <taxon>Basidiomycota</taxon>
        <taxon>Pucciniomycotina</taxon>
        <taxon>Pucciniomycetes</taxon>
        <taxon>Pucciniales</taxon>
        <taxon>Pucciniaceae</taxon>
        <taxon>Puccinia</taxon>
    </lineage>
</organism>
<feature type="compositionally biased region" description="Basic and acidic residues" evidence="1">
    <location>
        <begin position="62"/>
        <end position="71"/>
    </location>
</feature>
<dbReference type="Proteomes" id="UP000235388">
    <property type="component" value="Unassembled WGS sequence"/>
</dbReference>
<name>A0A2N5VLE1_9BASI</name>
<gene>
    <name evidence="2" type="ORF">PCANC_14288</name>
</gene>
<sequence length="287" mass="32138">MDLLRDSTGQSSNHSGPSSFTLGSDKTFGMNRKSPHKIFKNKKIPLSYFLPVGNPVVVLSNDKKSKLDPRGKFVPNNQPPIDHNELLIEEKEPPASENQVAPPKEASLNIKEEESDSEPNVVPEEDGSDSDTLHVKPAKYSYFSQDPKSFKKTVTSENASGWKKAIHSELDNIEKHEVWEDQPTMPKNILHLNWVFKTKPATLSSPEKQKGLHSLSTPVQSLSTPVHSLSTPAITASQPSPNLVTQYQHQQPPSSTLINKYFPSLIPLPIRRHLEPTILSRYKHFQC</sequence>
<feature type="region of interest" description="Disordered" evidence="1">
    <location>
        <begin position="1"/>
        <end position="33"/>
    </location>
</feature>
<feature type="region of interest" description="Disordered" evidence="1">
    <location>
        <begin position="62"/>
        <end position="134"/>
    </location>
</feature>
<feature type="compositionally biased region" description="Acidic residues" evidence="1">
    <location>
        <begin position="113"/>
        <end position="129"/>
    </location>
</feature>
<dbReference type="AlphaFoldDB" id="A0A2N5VLE1"/>
<keyword evidence="3" id="KW-1185">Reference proteome</keyword>
<feature type="compositionally biased region" description="Basic and acidic residues" evidence="1">
    <location>
        <begin position="82"/>
        <end position="94"/>
    </location>
</feature>
<protein>
    <submittedName>
        <fullName evidence="2">Uncharacterized protein</fullName>
    </submittedName>
</protein>
<feature type="compositionally biased region" description="Polar residues" evidence="1">
    <location>
        <begin position="7"/>
        <end position="24"/>
    </location>
</feature>
<dbReference type="STRING" id="200324.A0A2N5VLE1"/>
<proteinExistence type="predicted"/>
<evidence type="ECO:0000256" key="1">
    <source>
        <dbReference type="SAM" id="MobiDB-lite"/>
    </source>
</evidence>
<comment type="caution">
    <text evidence="2">The sequence shown here is derived from an EMBL/GenBank/DDBJ whole genome shotgun (WGS) entry which is preliminary data.</text>
</comment>
<evidence type="ECO:0000313" key="2">
    <source>
        <dbReference type="EMBL" id="PLW50825.1"/>
    </source>
</evidence>